<evidence type="ECO:0000313" key="3">
    <source>
        <dbReference type="EMBL" id="QES39708.1"/>
    </source>
</evidence>
<gene>
    <name evidence="3" type="ORF">DEJ49_00795</name>
</gene>
<dbReference type="AlphaFoldDB" id="A0A5P2CD37"/>
<dbReference type="GO" id="GO:0006355">
    <property type="term" value="P:regulation of DNA-templated transcription"/>
    <property type="evidence" value="ECO:0007669"/>
    <property type="project" value="InterPro"/>
</dbReference>
<dbReference type="InterPro" id="IPR016032">
    <property type="entry name" value="Sig_transdc_resp-reg_C-effctor"/>
</dbReference>
<feature type="domain" description="HTH luxR-type" evidence="2">
    <location>
        <begin position="851"/>
        <end position="916"/>
    </location>
</feature>
<dbReference type="RefSeq" id="WP_150181885.1">
    <property type="nucleotide sequence ID" value="NZ_CP029191.1"/>
</dbReference>
<keyword evidence="1" id="KW-0238">DNA-binding</keyword>
<name>A0A5P2CD37_STRVZ</name>
<dbReference type="SMART" id="SM00421">
    <property type="entry name" value="HTH_LUXR"/>
    <property type="match status" value="1"/>
</dbReference>
<dbReference type="Gene3D" id="1.10.10.10">
    <property type="entry name" value="Winged helix-like DNA-binding domain superfamily/Winged helix DNA-binding domain"/>
    <property type="match status" value="1"/>
</dbReference>
<dbReference type="CDD" id="cd06170">
    <property type="entry name" value="LuxR_C_like"/>
    <property type="match status" value="1"/>
</dbReference>
<evidence type="ECO:0000259" key="2">
    <source>
        <dbReference type="PROSITE" id="PS50043"/>
    </source>
</evidence>
<dbReference type="Pfam" id="PF00196">
    <property type="entry name" value="GerE"/>
    <property type="match status" value="1"/>
</dbReference>
<organism evidence="3 4">
    <name type="scientific">Streptomyces venezuelae</name>
    <dbReference type="NCBI Taxonomy" id="54571"/>
    <lineage>
        <taxon>Bacteria</taxon>
        <taxon>Bacillati</taxon>
        <taxon>Actinomycetota</taxon>
        <taxon>Actinomycetes</taxon>
        <taxon>Kitasatosporales</taxon>
        <taxon>Streptomycetaceae</taxon>
        <taxon>Streptomyces</taxon>
    </lineage>
</organism>
<dbReference type="InterPro" id="IPR000792">
    <property type="entry name" value="Tscrpt_reg_LuxR_C"/>
</dbReference>
<dbReference type="EMBL" id="CP029191">
    <property type="protein sequence ID" value="QES39708.1"/>
    <property type="molecule type" value="Genomic_DNA"/>
</dbReference>
<dbReference type="InterPro" id="IPR039420">
    <property type="entry name" value="WalR-like"/>
</dbReference>
<dbReference type="PANTHER" id="PTHR43214">
    <property type="entry name" value="TWO-COMPONENT RESPONSE REGULATOR"/>
    <property type="match status" value="1"/>
</dbReference>
<proteinExistence type="predicted"/>
<protein>
    <submittedName>
        <fullName evidence="3">LuxR family transcriptional regulator</fullName>
    </submittedName>
</protein>
<dbReference type="SUPFAM" id="SSF52540">
    <property type="entry name" value="P-loop containing nucleoside triphosphate hydrolases"/>
    <property type="match status" value="1"/>
</dbReference>
<sequence>MTLQTPPELFGRRAEIAAVESLVGRVRAGHGGVLVLTAQPGLGRTALVEYARGICGPVPAVRAAVPSRFAYEGGGPRLVCVDDVHRWDHATRAALAADLRRAPASTPMAVLLTYTEHRIGAGEFAGHTTLRLGPLDDGAAASLLDRLTLGAADPVVGAWLVREATGNPRLLTALVAALTPGQLTGRSPLPDPLPGGEDLLADHALRVDDLPGPARALLLLAAAAGEHEPDGAGADLALVLRAGGDPAGLAPAEAAGVVVAAGGRLRFTHPLLRRAVLRRVAPDRRGAAHLRLAHACRDRLPRLIQLACAADDHDARLAASLAAAAAAHRPHAERSAALARAAALTAAPETRTDRLADAAEAARLAGDPVRARALLSRAGTVPAHGGVHRVRGLLALADGPADDARESLLTAAALLPPARARRALIGAAEAAWSMGDAAAYRDALTRLPPCDDDPLLEAYRTGMCAVLAGHTTEGHASLRRCLAGLRGAGLAERAGEAAGQGEEADGVRADALHAEEDGLCGAGQTGEADVAGVLGGPLHARATGFDAARQAGEAGGAGGFMRAGAAALVVGEVEVACEAGARALAAVRAYGPEVLLPRALEHLAYGELRAGRHTSARAHALEGLRAAHRIGQTNVAVSLHAVLALAASVEGDADACAAHAAAAAAGAGPHGLAQAATLAVWAVARTELATGRPADAAARLAPLVAPGPRRGHFAVRLLAVPCFVEAAVQVGRVAEARRATAEFTRWAGATADGLASAQLARCRALLAPPVKAAAAFASAVAHHDRLPGEFERGRTQLLYGQWLRRRRRTREARGPLRDALVSFERCGARAWADRSRAELRAAGEAVGGERSPGPLSALTPQQQRIARHVAEGATNREVAVRLSVSHRTVDHHLRNVFAALGVRSRVELSRLLAGEGGTGVVTVG</sequence>
<accession>A0A5P2CD37</accession>
<evidence type="ECO:0000256" key="1">
    <source>
        <dbReference type="ARBA" id="ARBA00023125"/>
    </source>
</evidence>
<dbReference type="Proteomes" id="UP000324015">
    <property type="component" value="Chromosome"/>
</dbReference>
<dbReference type="PROSITE" id="PS50043">
    <property type="entry name" value="HTH_LUXR_2"/>
    <property type="match status" value="1"/>
</dbReference>
<dbReference type="SUPFAM" id="SSF46894">
    <property type="entry name" value="C-terminal effector domain of the bipartite response regulators"/>
    <property type="match status" value="1"/>
</dbReference>
<dbReference type="InterPro" id="IPR027417">
    <property type="entry name" value="P-loop_NTPase"/>
</dbReference>
<dbReference type="PANTHER" id="PTHR43214:SF42">
    <property type="entry name" value="TRANSCRIPTIONAL REGULATORY PROTEIN DESR"/>
    <property type="match status" value="1"/>
</dbReference>
<reference evidence="3 4" key="1">
    <citation type="submission" date="2018-05" db="EMBL/GenBank/DDBJ databases">
        <title>Streptomyces venezuelae.</title>
        <authorList>
            <person name="Kim W."/>
            <person name="Lee N."/>
            <person name="Cho B.-K."/>
        </authorList>
    </citation>
    <scope>NUCLEOTIDE SEQUENCE [LARGE SCALE GENOMIC DNA]</scope>
    <source>
        <strain evidence="3 4">ATCC 14585</strain>
    </source>
</reference>
<dbReference type="PRINTS" id="PR00038">
    <property type="entry name" value="HTHLUXR"/>
</dbReference>
<dbReference type="InterPro" id="IPR036388">
    <property type="entry name" value="WH-like_DNA-bd_sf"/>
</dbReference>
<evidence type="ECO:0000313" key="4">
    <source>
        <dbReference type="Proteomes" id="UP000324015"/>
    </source>
</evidence>
<dbReference type="GO" id="GO:0003677">
    <property type="term" value="F:DNA binding"/>
    <property type="evidence" value="ECO:0007669"/>
    <property type="project" value="UniProtKB-KW"/>
</dbReference>